<evidence type="ECO:0000313" key="3">
    <source>
        <dbReference type="Proteomes" id="UP000714275"/>
    </source>
</evidence>
<dbReference type="EMBL" id="JABBWD010000113">
    <property type="protein sequence ID" value="KAG1765070.1"/>
    <property type="molecule type" value="Genomic_DNA"/>
</dbReference>
<dbReference type="OrthoDB" id="2691443at2759"/>
<reference evidence="2" key="1">
    <citation type="journal article" date="2020" name="New Phytol.">
        <title>Comparative genomics reveals dynamic genome evolution in host specialist ectomycorrhizal fungi.</title>
        <authorList>
            <person name="Lofgren L.A."/>
            <person name="Nguyen N.H."/>
            <person name="Vilgalys R."/>
            <person name="Ruytinx J."/>
            <person name="Liao H.L."/>
            <person name="Branco S."/>
            <person name="Kuo A."/>
            <person name="LaButti K."/>
            <person name="Lipzen A."/>
            <person name="Andreopoulos W."/>
            <person name="Pangilinan J."/>
            <person name="Riley R."/>
            <person name="Hundley H."/>
            <person name="Na H."/>
            <person name="Barry K."/>
            <person name="Grigoriev I.V."/>
            <person name="Stajich J.E."/>
            <person name="Kennedy P.G."/>
        </authorList>
    </citation>
    <scope>NUCLEOTIDE SEQUENCE</scope>
    <source>
        <strain evidence="2">DOB743</strain>
    </source>
</reference>
<keyword evidence="1" id="KW-0812">Transmembrane</keyword>
<evidence type="ECO:0000313" key="2">
    <source>
        <dbReference type="EMBL" id="KAG1765070.1"/>
    </source>
</evidence>
<feature type="transmembrane region" description="Helical" evidence="1">
    <location>
        <begin position="246"/>
        <end position="265"/>
    </location>
</feature>
<keyword evidence="3" id="KW-1185">Reference proteome</keyword>
<organism evidence="2 3">
    <name type="scientific">Suillus placidus</name>
    <dbReference type="NCBI Taxonomy" id="48579"/>
    <lineage>
        <taxon>Eukaryota</taxon>
        <taxon>Fungi</taxon>
        <taxon>Dikarya</taxon>
        <taxon>Basidiomycota</taxon>
        <taxon>Agaricomycotina</taxon>
        <taxon>Agaricomycetes</taxon>
        <taxon>Agaricomycetidae</taxon>
        <taxon>Boletales</taxon>
        <taxon>Suillineae</taxon>
        <taxon>Suillaceae</taxon>
        <taxon>Suillus</taxon>
    </lineage>
</organism>
<protein>
    <submittedName>
        <fullName evidence="2">Uncharacterized protein</fullName>
    </submittedName>
</protein>
<keyword evidence="1" id="KW-0472">Membrane</keyword>
<dbReference type="AlphaFoldDB" id="A0A9P6ZGE8"/>
<accession>A0A9P6ZGE8</accession>
<gene>
    <name evidence="2" type="ORF">EV702DRAFT_1204720</name>
</gene>
<evidence type="ECO:0000256" key="1">
    <source>
        <dbReference type="SAM" id="Phobius"/>
    </source>
</evidence>
<name>A0A9P6ZGE8_9AGAM</name>
<comment type="caution">
    <text evidence="2">The sequence shown here is derived from an EMBL/GenBank/DDBJ whole genome shotgun (WGS) entry which is preliminary data.</text>
</comment>
<keyword evidence="1" id="KW-1133">Transmembrane helix</keyword>
<proteinExistence type="predicted"/>
<dbReference type="Proteomes" id="UP000714275">
    <property type="component" value="Unassembled WGS sequence"/>
</dbReference>
<feature type="transmembrane region" description="Helical" evidence="1">
    <location>
        <begin position="293"/>
        <end position="309"/>
    </location>
</feature>
<sequence>MSSTIQLVTTTSIPVSVSLADWPIVAQSNLPAIASKRSQVVTYGVNHFKAYKAEFHIQLSINNPPTNMSRLLSQCPSQNFAVNWTIKMPTPHPWKQRVVATTSRNANSDDQSLGLPNPTKEKLTIRNFAKLIIDMSHPTNPVAITAPLISTGNSPMSLPKFLSCSVPPEEFSMDSVGWEKSDPTNSINCQCYQWLALVIGIYVTKLVPDLFHNTNDCPEVESYSSVMAFTMTIHAMKWTPNNSRKGYKVILPFITMVTVYIISILDHSSPLHGYFDANHTFPTMWTKKHSNKVIGPLLLICLGLAKAINGRVWKGGNLQTDWTMLTREEINNFHQNMLKILSDQEFSPYHLAELLFGSEKAHSICMSTHTYVVNPGVASTSLGKQSASSSMSAEDADDEVEVVSLNTYTH</sequence>